<feature type="compositionally biased region" description="Basic and acidic residues" evidence="1">
    <location>
        <begin position="334"/>
        <end position="354"/>
    </location>
</feature>
<feature type="compositionally biased region" description="Basic residues" evidence="1">
    <location>
        <begin position="324"/>
        <end position="333"/>
    </location>
</feature>
<comment type="caution">
    <text evidence="3">The sequence shown here is derived from an EMBL/GenBank/DDBJ whole genome shotgun (WGS) entry which is preliminary data.</text>
</comment>
<gene>
    <name evidence="3" type="ORF">Fot_49893</name>
</gene>
<dbReference type="PANTHER" id="PTHR36381">
    <property type="entry name" value="ETHYLENE-REGULATED TRANSCRIPT 2 (ERT2)"/>
    <property type="match status" value="1"/>
</dbReference>
<evidence type="ECO:0008006" key="5">
    <source>
        <dbReference type="Google" id="ProtNLM"/>
    </source>
</evidence>
<accession>A0ABD1QEH1</accession>
<name>A0ABD1QEH1_9LAMI</name>
<reference evidence="4" key="1">
    <citation type="submission" date="2024-07" db="EMBL/GenBank/DDBJ databases">
        <title>Two chromosome-level genome assemblies of Korean endemic species Abeliophyllum distichum and Forsythia ovata (Oleaceae).</title>
        <authorList>
            <person name="Jang H."/>
        </authorList>
    </citation>
    <scope>NUCLEOTIDE SEQUENCE [LARGE SCALE GENOMIC DNA]</scope>
</reference>
<proteinExistence type="predicted"/>
<feature type="region of interest" description="Disordered" evidence="1">
    <location>
        <begin position="54"/>
        <end position="102"/>
    </location>
</feature>
<feature type="region of interest" description="Disordered" evidence="1">
    <location>
        <begin position="324"/>
        <end position="354"/>
    </location>
</feature>
<feature type="transmembrane region" description="Helical" evidence="2">
    <location>
        <begin position="137"/>
        <end position="154"/>
    </location>
</feature>
<dbReference type="PANTHER" id="PTHR36381:SF1">
    <property type="entry name" value="ETHYLENE-REGULATED TRANSCRIPT 2 (ERT2)"/>
    <property type="match status" value="1"/>
</dbReference>
<keyword evidence="4" id="KW-1185">Reference proteome</keyword>
<keyword evidence="2" id="KW-0812">Transmembrane</keyword>
<feature type="transmembrane region" description="Helical" evidence="2">
    <location>
        <begin position="160"/>
        <end position="183"/>
    </location>
</feature>
<evidence type="ECO:0000313" key="4">
    <source>
        <dbReference type="Proteomes" id="UP001604277"/>
    </source>
</evidence>
<feature type="compositionally biased region" description="Low complexity" evidence="1">
    <location>
        <begin position="76"/>
        <end position="87"/>
    </location>
</feature>
<evidence type="ECO:0000256" key="1">
    <source>
        <dbReference type="SAM" id="MobiDB-lite"/>
    </source>
</evidence>
<sequence>MPLPWKKVKSTRISQLVNDHLQNSQRRRGDSSLMVETGFPTSLVDLFIKNREKLKKPSKKKREESPPIQFDEPTISRSSPSHMASPSLDLSSMASTSLDPSPLASPLRIPSVLNLPPRSTGGEDGGSGLKSGVDANGIFLAVVKMLLVVVLAFGSKKFALGFTLSAFLLFLVDYVLKIVIGLLKPSLEAQKGLRLGMQRVRRIFNFEEDKFVWKKTGIFKSGIGQVDCFSPGYSGLKDCESSFIIQEIQLVGEKCYLPRVQEIQCEEIIDESGFDENLGYEERDLKVVVVMEKQELTTELSESERKKSRSLKIKSKMKKFIPKKFRSSRRKEHSKSSEIRSIKEDKEHSESSEISPIKEDNITILEEQEAHEYEDVRVESHRKMSSLSSERYDREDFVAARSELSKGNEVVNLNGEQERTKEGQIWIYFVLCLIVLIGLIGGRIFALFLTLLWCLLLKSGGTLQRYIKVPRIWSFANISS</sequence>
<evidence type="ECO:0000313" key="3">
    <source>
        <dbReference type="EMBL" id="KAL2474157.1"/>
    </source>
</evidence>
<evidence type="ECO:0000256" key="2">
    <source>
        <dbReference type="SAM" id="Phobius"/>
    </source>
</evidence>
<feature type="compositionally biased region" description="Polar residues" evidence="1">
    <location>
        <begin position="88"/>
        <end position="99"/>
    </location>
</feature>
<dbReference type="Proteomes" id="UP001604277">
    <property type="component" value="Unassembled WGS sequence"/>
</dbReference>
<dbReference type="EMBL" id="JBFOLJ010000015">
    <property type="protein sequence ID" value="KAL2474157.1"/>
    <property type="molecule type" value="Genomic_DNA"/>
</dbReference>
<dbReference type="AlphaFoldDB" id="A0ABD1QEH1"/>
<protein>
    <recommendedName>
        <fullName evidence="5">Ethylene-responsive nuclear protein</fullName>
    </recommendedName>
</protein>
<organism evidence="3 4">
    <name type="scientific">Forsythia ovata</name>
    <dbReference type="NCBI Taxonomy" id="205694"/>
    <lineage>
        <taxon>Eukaryota</taxon>
        <taxon>Viridiplantae</taxon>
        <taxon>Streptophyta</taxon>
        <taxon>Embryophyta</taxon>
        <taxon>Tracheophyta</taxon>
        <taxon>Spermatophyta</taxon>
        <taxon>Magnoliopsida</taxon>
        <taxon>eudicotyledons</taxon>
        <taxon>Gunneridae</taxon>
        <taxon>Pentapetalae</taxon>
        <taxon>asterids</taxon>
        <taxon>lamiids</taxon>
        <taxon>Lamiales</taxon>
        <taxon>Oleaceae</taxon>
        <taxon>Forsythieae</taxon>
        <taxon>Forsythia</taxon>
    </lineage>
</organism>
<keyword evidence="2" id="KW-1133">Transmembrane helix</keyword>
<feature type="transmembrane region" description="Helical" evidence="2">
    <location>
        <begin position="425"/>
        <end position="453"/>
    </location>
</feature>
<keyword evidence="2" id="KW-0472">Membrane</keyword>